<keyword evidence="4 7" id="KW-0812">Transmembrane</keyword>
<dbReference type="OrthoDB" id="1502398at2759"/>
<feature type="transmembrane region" description="Helical" evidence="7">
    <location>
        <begin position="216"/>
        <end position="236"/>
    </location>
</feature>
<dbReference type="InterPro" id="IPR044878">
    <property type="entry name" value="UbiA_sf"/>
</dbReference>
<dbReference type="GO" id="GO:0016020">
    <property type="term" value="C:membrane"/>
    <property type="evidence" value="ECO:0007669"/>
    <property type="project" value="UniProtKB-SubCell"/>
</dbReference>
<dbReference type="Pfam" id="PF01040">
    <property type="entry name" value="UbiA"/>
    <property type="match status" value="1"/>
</dbReference>
<feature type="transmembrane region" description="Helical" evidence="7">
    <location>
        <begin position="350"/>
        <end position="369"/>
    </location>
</feature>
<evidence type="ECO:0000256" key="2">
    <source>
        <dbReference type="ARBA" id="ARBA00005985"/>
    </source>
</evidence>
<reference evidence="9" key="3">
    <citation type="submission" date="2020-12" db="UniProtKB">
        <authorList>
            <consortium name="EnsemblPlants"/>
        </authorList>
    </citation>
    <scope>IDENTIFICATION</scope>
</reference>
<protein>
    <recommendedName>
        <fullName evidence="11">Homogentisate phytyltransferase</fullName>
    </recommendedName>
</protein>
<evidence type="ECO:0000313" key="9">
    <source>
        <dbReference type="EnsemblPlants" id="Pp3c6_2930V3.1"/>
    </source>
</evidence>
<feature type="transmembrane region" description="Helical" evidence="7">
    <location>
        <begin position="270"/>
        <end position="290"/>
    </location>
</feature>
<organism evidence="8">
    <name type="scientific">Physcomitrium patens</name>
    <name type="common">Spreading-leaved earth moss</name>
    <name type="synonym">Physcomitrella patens</name>
    <dbReference type="NCBI Taxonomy" id="3218"/>
    <lineage>
        <taxon>Eukaryota</taxon>
        <taxon>Viridiplantae</taxon>
        <taxon>Streptophyta</taxon>
        <taxon>Embryophyta</taxon>
        <taxon>Bryophyta</taxon>
        <taxon>Bryophytina</taxon>
        <taxon>Bryopsida</taxon>
        <taxon>Funariidae</taxon>
        <taxon>Funariales</taxon>
        <taxon>Funariaceae</taxon>
        <taxon>Physcomitrium</taxon>
    </lineage>
</organism>
<dbReference type="STRING" id="3218.A0A2K1KE51"/>
<dbReference type="NCBIfam" id="NF009525">
    <property type="entry name" value="PRK12887.1"/>
    <property type="match status" value="1"/>
</dbReference>
<dbReference type="Gramene" id="Pp3c6_2930V3.1">
    <property type="protein sequence ID" value="Pp3c6_2930V3.1"/>
    <property type="gene ID" value="Pp3c6_2930"/>
</dbReference>
<dbReference type="GO" id="GO:0004659">
    <property type="term" value="F:prenyltransferase activity"/>
    <property type="evidence" value="ECO:0007669"/>
    <property type="project" value="InterPro"/>
</dbReference>
<dbReference type="EnsemblPlants" id="Pp3c6_2930V3.7">
    <property type="protein sequence ID" value="Pp3c6_2930V3.7"/>
    <property type="gene ID" value="Pp3c6_2930"/>
</dbReference>
<proteinExistence type="inferred from homology"/>
<dbReference type="AlphaFoldDB" id="A0A2K1KE51"/>
<dbReference type="RefSeq" id="XP_024379493.1">
    <property type="nucleotide sequence ID" value="XM_024523725.2"/>
</dbReference>
<feature type="transmembrane region" description="Helical" evidence="7">
    <location>
        <begin position="242"/>
        <end position="258"/>
    </location>
</feature>
<dbReference type="EnsemblPlants" id="Pp3c6_2930V3.6">
    <property type="protein sequence ID" value="Pp3c6_2930V3.6"/>
    <property type="gene ID" value="Pp3c6_2930"/>
</dbReference>
<evidence type="ECO:0000313" key="10">
    <source>
        <dbReference type="Proteomes" id="UP000006727"/>
    </source>
</evidence>
<evidence type="ECO:0008006" key="11">
    <source>
        <dbReference type="Google" id="ProtNLM"/>
    </source>
</evidence>
<evidence type="ECO:0000256" key="3">
    <source>
        <dbReference type="ARBA" id="ARBA00022679"/>
    </source>
</evidence>
<name>A0A2K1KE51_PHYPA</name>
<evidence type="ECO:0000256" key="7">
    <source>
        <dbReference type="SAM" id="Phobius"/>
    </source>
</evidence>
<evidence type="ECO:0000256" key="4">
    <source>
        <dbReference type="ARBA" id="ARBA00022692"/>
    </source>
</evidence>
<reference evidence="8 10" key="1">
    <citation type="journal article" date="2008" name="Science">
        <title>The Physcomitrella genome reveals evolutionary insights into the conquest of land by plants.</title>
        <authorList>
            <person name="Rensing S."/>
            <person name="Lang D."/>
            <person name="Zimmer A."/>
            <person name="Terry A."/>
            <person name="Salamov A."/>
            <person name="Shapiro H."/>
            <person name="Nishiyama T."/>
            <person name="Perroud P.-F."/>
            <person name="Lindquist E."/>
            <person name="Kamisugi Y."/>
            <person name="Tanahashi T."/>
            <person name="Sakakibara K."/>
            <person name="Fujita T."/>
            <person name="Oishi K."/>
            <person name="Shin-I T."/>
            <person name="Kuroki Y."/>
            <person name="Toyoda A."/>
            <person name="Suzuki Y."/>
            <person name="Hashimoto A."/>
            <person name="Yamaguchi K."/>
            <person name="Sugano A."/>
            <person name="Kohara Y."/>
            <person name="Fujiyama A."/>
            <person name="Anterola A."/>
            <person name="Aoki S."/>
            <person name="Ashton N."/>
            <person name="Barbazuk W.B."/>
            <person name="Barker E."/>
            <person name="Bennetzen J."/>
            <person name="Bezanilla M."/>
            <person name="Blankenship R."/>
            <person name="Cho S.H."/>
            <person name="Dutcher S."/>
            <person name="Estelle M."/>
            <person name="Fawcett J.A."/>
            <person name="Gundlach H."/>
            <person name="Hanada K."/>
            <person name="Heyl A."/>
            <person name="Hicks K.A."/>
            <person name="Hugh J."/>
            <person name="Lohr M."/>
            <person name="Mayer K."/>
            <person name="Melkozernov A."/>
            <person name="Murata T."/>
            <person name="Nelson D."/>
            <person name="Pils B."/>
            <person name="Prigge M."/>
            <person name="Reiss B."/>
            <person name="Renner T."/>
            <person name="Rombauts S."/>
            <person name="Rushton P."/>
            <person name="Sanderfoot A."/>
            <person name="Schween G."/>
            <person name="Shiu S.-H."/>
            <person name="Stueber K."/>
            <person name="Theodoulou F.L."/>
            <person name="Tu H."/>
            <person name="Van de Peer Y."/>
            <person name="Verrier P.J."/>
            <person name="Waters E."/>
            <person name="Wood A."/>
            <person name="Yang L."/>
            <person name="Cove D."/>
            <person name="Cuming A."/>
            <person name="Hasebe M."/>
            <person name="Lucas S."/>
            <person name="Mishler D.B."/>
            <person name="Reski R."/>
            <person name="Grigoriev I."/>
            <person name="Quatrano R.S."/>
            <person name="Boore J.L."/>
        </authorList>
    </citation>
    <scope>NUCLEOTIDE SEQUENCE [LARGE SCALE GENOMIC DNA]</scope>
    <source>
        <strain evidence="9 10">cv. Gransden 2004</strain>
    </source>
</reference>
<dbReference type="InterPro" id="IPR044502">
    <property type="entry name" value="AtHST-like"/>
</dbReference>
<dbReference type="Proteomes" id="UP000006727">
    <property type="component" value="Chromosome 6"/>
</dbReference>
<keyword evidence="3" id="KW-0808">Transferase</keyword>
<dbReference type="CDD" id="cd13960">
    <property type="entry name" value="PT_UbiA_HPT1"/>
    <property type="match status" value="1"/>
</dbReference>
<keyword evidence="5 7" id="KW-1133">Transmembrane helix</keyword>
<dbReference type="Gramene" id="Pp3c6_2930V3.6">
    <property type="protein sequence ID" value="Pp3c6_2930V3.6"/>
    <property type="gene ID" value="Pp3c6_2930"/>
</dbReference>
<evidence type="ECO:0000256" key="5">
    <source>
        <dbReference type="ARBA" id="ARBA00022989"/>
    </source>
</evidence>
<evidence type="ECO:0000256" key="1">
    <source>
        <dbReference type="ARBA" id="ARBA00004141"/>
    </source>
</evidence>
<feature type="transmembrane region" description="Helical" evidence="7">
    <location>
        <begin position="302"/>
        <end position="324"/>
    </location>
</feature>
<dbReference type="KEGG" id="ppp:112284137"/>
<dbReference type="FunCoup" id="A0A2K1KE51">
    <property type="interactions" value="366"/>
</dbReference>
<comment type="similarity">
    <text evidence="2">Belongs to the UbiA prenyltransferase family.</text>
</comment>
<dbReference type="PANTHER" id="PTHR43009">
    <property type="entry name" value="HOMOGENTISATE SOLANESYLTRANSFERASE, CHLOROPLASTIC"/>
    <property type="match status" value="1"/>
</dbReference>
<feature type="transmembrane region" description="Helical" evidence="7">
    <location>
        <begin position="406"/>
        <end position="425"/>
    </location>
</feature>
<dbReference type="EnsemblPlants" id="Pp3c6_2930V3.5">
    <property type="protein sequence ID" value="Pp3c6_2930V3.5"/>
    <property type="gene ID" value="Pp3c6_2930"/>
</dbReference>
<gene>
    <name evidence="9" type="primary">LOC112284137</name>
    <name evidence="8" type="ORF">PHYPA_008422</name>
</gene>
<dbReference type="PaxDb" id="3218-PP1S77_205V6.1"/>
<comment type="subcellular location">
    <subcellularLocation>
        <location evidence="1">Membrane</location>
        <topology evidence="1">Multi-pass membrane protein</topology>
    </subcellularLocation>
</comment>
<dbReference type="Gramene" id="Pp3c6_2930V3.7">
    <property type="protein sequence ID" value="Pp3c6_2930V3.7"/>
    <property type="gene ID" value="Pp3c6_2930"/>
</dbReference>
<feature type="transmembrane region" description="Helical" evidence="7">
    <location>
        <begin position="145"/>
        <end position="164"/>
    </location>
</feature>
<dbReference type="InterPro" id="IPR000537">
    <property type="entry name" value="UbiA_prenyltransferase"/>
</dbReference>
<keyword evidence="6 7" id="KW-0472">Membrane</keyword>
<reference evidence="8 10" key="2">
    <citation type="journal article" date="2018" name="Plant J.">
        <title>The Physcomitrella patens chromosome-scale assembly reveals moss genome structure and evolution.</title>
        <authorList>
            <person name="Lang D."/>
            <person name="Ullrich K.K."/>
            <person name="Murat F."/>
            <person name="Fuchs J."/>
            <person name="Jenkins J."/>
            <person name="Haas F.B."/>
            <person name="Piednoel M."/>
            <person name="Gundlach H."/>
            <person name="Van Bel M."/>
            <person name="Meyberg R."/>
            <person name="Vives C."/>
            <person name="Morata J."/>
            <person name="Symeonidi A."/>
            <person name="Hiss M."/>
            <person name="Muchero W."/>
            <person name="Kamisugi Y."/>
            <person name="Saleh O."/>
            <person name="Blanc G."/>
            <person name="Decker E.L."/>
            <person name="van Gessel N."/>
            <person name="Grimwood J."/>
            <person name="Hayes R.D."/>
            <person name="Graham S.W."/>
            <person name="Gunter L.E."/>
            <person name="McDaniel S.F."/>
            <person name="Hoernstein S.N.W."/>
            <person name="Larsson A."/>
            <person name="Li F.W."/>
            <person name="Perroud P.F."/>
            <person name="Phillips J."/>
            <person name="Ranjan P."/>
            <person name="Rokshar D.S."/>
            <person name="Rothfels C.J."/>
            <person name="Schneider L."/>
            <person name="Shu S."/>
            <person name="Stevenson D.W."/>
            <person name="Thummler F."/>
            <person name="Tillich M."/>
            <person name="Villarreal Aguilar J.C."/>
            <person name="Widiez T."/>
            <person name="Wong G.K."/>
            <person name="Wymore A."/>
            <person name="Zhang Y."/>
            <person name="Zimmer A.D."/>
            <person name="Quatrano R.S."/>
            <person name="Mayer K.F.X."/>
            <person name="Goodstein D."/>
            <person name="Casacuberta J.M."/>
            <person name="Vandepoele K."/>
            <person name="Reski R."/>
            <person name="Cuming A.C."/>
            <person name="Tuskan G.A."/>
            <person name="Maumus F."/>
            <person name="Salse J."/>
            <person name="Schmutz J."/>
            <person name="Rensing S.A."/>
        </authorList>
    </citation>
    <scope>NUCLEOTIDE SEQUENCE [LARGE SCALE GENOMIC DNA]</scope>
    <source>
        <strain evidence="9 10">cv. Gransden 2004</strain>
    </source>
</reference>
<dbReference type="Gene3D" id="1.10.357.140">
    <property type="entry name" value="UbiA prenyltransferase"/>
    <property type="match status" value="1"/>
</dbReference>
<feature type="transmembrane region" description="Helical" evidence="7">
    <location>
        <begin position="170"/>
        <end position="195"/>
    </location>
</feature>
<dbReference type="EnsemblPlants" id="Pp3c6_2930V3.1">
    <property type="protein sequence ID" value="Pp3c6_2930V3.1"/>
    <property type="gene ID" value="Pp3c6_2930"/>
</dbReference>
<keyword evidence="10" id="KW-1185">Reference proteome</keyword>
<accession>A0A2K1KE51</accession>
<dbReference type="EMBL" id="ABEU02000006">
    <property type="protein sequence ID" value="PNR52048.1"/>
    <property type="molecule type" value="Genomic_DNA"/>
</dbReference>
<evidence type="ECO:0000313" key="8">
    <source>
        <dbReference type="EMBL" id="PNR52048.1"/>
    </source>
</evidence>
<dbReference type="Gramene" id="Pp3c6_2930V3.5">
    <property type="protein sequence ID" value="Pp3c6_2930V3.5"/>
    <property type="gene ID" value="Pp3c6_2930"/>
</dbReference>
<dbReference type="GeneID" id="112284137"/>
<sequence length="429" mass="46955">MESLQPVALCLNRRGLVSATQTRRFTAQRKSQFSVTVQSTHEITCFQWGRQKSCSLISDPKLLSLSSSGKLVGSHSFEPLSRLLRNTNKRLKCDARKKSHLSVSATARPLDADDGSSVAKNAGNLIEAVVGWFDALYRFSRPHTIYGSALGVISVSMLAIQSPADISSIFLIGLLQALIPALLMNVYIVGLNQLYDIGIDKVNKPYLPLASGEFSLNTGIAIVTVSAALSLAMGLLVGSEPLLWALGVSFVLGTAYSADIPMLRWKRSAVAAASCILVVRAVVVQLGFYLHMQAFVFSRAAALTRPLCFTMGFMCFFSIVIALAKDIPDVDGDKVFGIRTFSVRMGKKKVFWMCVGLLQAAYASAFIVGVTSTVLWSKIAMGLGHTALATILWYRSRNVDLSSRAAIASWYMFIWKLFYAEYFLIPLMR</sequence>
<evidence type="ECO:0000256" key="6">
    <source>
        <dbReference type="ARBA" id="ARBA00023136"/>
    </source>
</evidence>
<dbReference type="PANTHER" id="PTHR43009:SF7">
    <property type="entry name" value="HOMOGENTISATE GERANYLGERANYLTRANSFERASE, CHLOROPLASTIC"/>
    <property type="match status" value="1"/>
</dbReference>